<keyword evidence="3" id="KW-1185">Reference proteome</keyword>
<protein>
    <recommendedName>
        <fullName evidence="1">F-box associated beta-propeller type 3 domain-containing protein</fullName>
    </recommendedName>
</protein>
<dbReference type="EMBL" id="JASCZI010241884">
    <property type="protein sequence ID" value="MED6208039.1"/>
    <property type="molecule type" value="Genomic_DNA"/>
</dbReference>
<evidence type="ECO:0000313" key="2">
    <source>
        <dbReference type="EMBL" id="MED6208039.1"/>
    </source>
</evidence>
<reference evidence="2 3" key="1">
    <citation type="journal article" date="2023" name="Plants (Basel)">
        <title>Bridging the Gap: Combining Genomics and Transcriptomics Approaches to Understand Stylosanthes scabra, an Orphan Legume from the Brazilian Caatinga.</title>
        <authorList>
            <person name="Ferreira-Neto J.R.C."/>
            <person name="da Silva M.D."/>
            <person name="Binneck E."/>
            <person name="de Melo N.F."/>
            <person name="da Silva R.H."/>
            <person name="de Melo A.L.T.M."/>
            <person name="Pandolfi V."/>
            <person name="Bustamante F.O."/>
            <person name="Brasileiro-Vidal A.C."/>
            <person name="Benko-Iseppon A.M."/>
        </authorList>
    </citation>
    <scope>NUCLEOTIDE SEQUENCE [LARGE SCALE GENOMIC DNA]</scope>
    <source>
        <tissue evidence="2">Leaves</tissue>
    </source>
</reference>
<evidence type="ECO:0000259" key="1">
    <source>
        <dbReference type="Pfam" id="PF08268"/>
    </source>
</evidence>
<dbReference type="InterPro" id="IPR050796">
    <property type="entry name" value="SCF_F-box_component"/>
</dbReference>
<proteinExistence type="predicted"/>
<evidence type="ECO:0000313" key="3">
    <source>
        <dbReference type="Proteomes" id="UP001341840"/>
    </source>
</evidence>
<dbReference type="Pfam" id="PF08268">
    <property type="entry name" value="FBA_3"/>
    <property type="match status" value="1"/>
</dbReference>
<gene>
    <name evidence="2" type="ORF">PIB30_041352</name>
</gene>
<dbReference type="InterPro" id="IPR013187">
    <property type="entry name" value="F-box-assoc_dom_typ3"/>
</dbReference>
<dbReference type="Proteomes" id="UP001341840">
    <property type="component" value="Unassembled WGS sequence"/>
</dbReference>
<comment type="caution">
    <text evidence="2">The sequence shown here is derived from an EMBL/GenBank/DDBJ whole genome shotgun (WGS) entry which is preliminary data.</text>
</comment>
<feature type="domain" description="F-box associated beta-propeller type 3" evidence="1">
    <location>
        <begin position="70"/>
        <end position="314"/>
    </location>
</feature>
<accession>A0ABU6YD88</accession>
<dbReference type="PANTHER" id="PTHR31672">
    <property type="entry name" value="BNACNNG10540D PROTEIN"/>
    <property type="match status" value="1"/>
</dbReference>
<dbReference type="InterPro" id="IPR017451">
    <property type="entry name" value="F-box-assoc_interact_dom"/>
</dbReference>
<dbReference type="PANTHER" id="PTHR31672:SF13">
    <property type="entry name" value="F-BOX PROTEIN CPR30-LIKE"/>
    <property type="match status" value="1"/>
</dbReference>
<sequence length="364" mass="41702">MVTGKSNPQIQVFFQDFFRAFIEEVKQAKNALKKDSPSCFFIQRDGHLNSNDYVELHPLPGEELSSGVPKHMIRFLSAFAIKILSSSNGLLLCRNQTELFIINPSTNSFLNVPLPDHLQQQVINIVPDFDMTMERDSDDMKVILFDKEGWGSNFDCHVYSQKEGSWSKKEKRFSGGSRDLKFDNPVICNGAIHFVSVCFNYLAKGSTDFKPYIKSYDMANGNDNKLIRIPKEARRGSHDNSCDMSIFKWSQSQSMCLVRLRKRVFTVWILTNYESCGWRRILKVKVRGMGLMEQNPVITGFTILNGDLVFATEKKVYSYGLIPTSEKYMVLTEICEHGCDYRFARFVPYSDTLRPCGICAKSLR</sequence>
<dbReference type="NCBIfam" id="TIGR01640">
    <property type="entry name" value="F_box_assoc_1"/>
    <property type="match status" value="1"/>
</dbReference>
<name>A0ABU6YD88_9FABA</name>
<organism evidence="2 3">
    <name type="scientific">Stylosanthes scabra</name>
    <dbReference type="NCBI Taxonomy" id="79078"/>
    <lineage>
        <taxon>Eukaryota</taxon>
        <taxon>Viridiplantae</taxon>
        <taxon>Streptophyta</taxon>
        <taxon>Embryophyta</taxon>
        <taxon>Tracheophyta</taxon>
        <taxon>Spermatophyta</taxon>
        <taxon>Magnoliopsida</taxon>
        <taxon>eudicotyledons</taxon>
        <taxon>Gunneridae</taxon>
        <taxon>Pentapetalae</taxon>
        <taxon>rosids</taxon>
        <taxon>fabids</taxon>
        <taxon>Fabales</taxon>
        <taxon>Fabaceae</taxon>
        <taxon>Papilionoideae</taxon>
        <taxon>50 kb inversion clade</taxon>
        <taxon>dalbergioids sensu lato</taxon>
        <taxon>Dalbergieae</taxon>
        <taxon>Pterocarpus clade</taxon>
        <taxon>Stylosanthes</taxon>
    </lineage>
</organism>